<sequence length="385" mass="42844">MSLPDDHGIDIELDPTGELRYLASSFDLESAAMADTPSSEEDKKRAPSLNLIQSYGNPLSPEEASKAVPIGSNGLIRHAIVVPDDFCVDGKLIGGLIKRDFNAEKGVIKPRRPTLPITNKDLMTSLTKVEGDGGPRYIFNGVLNGWPSLRHFELICLEKKRSLLKGRVKAPHYIMDTLGKAWTPHWSAEKEGKAGVPPNIMDTSTIYRATLRGASWTSLGWSPISPGFIFWYEAHNSQGPRVLYGSDTISKIEDDVCKEVHMISHRYAVDRESPKDKLTYHSLVFLEWENSPFGTVVEGAFLNGIGGYKGTTRQRNKSPIISVNDLLHCVYSSFPFPANEHVICFYLLMIQGNAIGKYRSSCRTKFVGRVVDFDITTEICCFDII</sequence>
<protein>
    <submittedName>
        <fullName evidence="1">Uncharacterized protein</fullName>
    </submittedName>
</protein>
<proteinExistence type="predicted"/>
<organism evidence="1">
    <name type="scientific">Pseudo-nitzschia australis</name>
    <dbReference type="NCBI Taxonomy" id="44445"/>
    <lineage>
        <taxon>Eukaryota</taxon>
        <taxon>Sar</taxon>
        <taxon>Stramenopiles</taxon>
        <taxon>Ochrophyta</taxon>
        <taxon>Bacillariophyta</taxon>
        <taxon>Bacillariophyceae</taxon>
        <taxon>Bacillariophycidae</taxon>
        <taxon>Bacillariales</taxon>
        <taxon>Bacillariaceae</taxon>
        <taxon>Pseudo-nitzschia</taxon>
    </lineage>
</organism>
<gene>
    <name evidence="1" type="ORF">PAUS00366_LOCUS9161</name>
</gene>
<name>A0A7S4AI07_9STRA</name>
<reference evidence="1" key="1">
    <citation type="submission" date="2021-01" db="EMBL/GenBank/DDBJ databases">
        <authorList>
            <person name="Corre E."/>
            <person name="Pelletier E."/>
            <person name="Niang G."/>
            <person name="Scheremetjew M."/>
            <person name="Finn R."/>
            <person name="Kale V."/>
            <person name="Holt S."/>
            <person name="Cochrane G."/>
            <person name="Meng A."/>
            <person name="Brown T."/>
            <person name="Cohen L."/>
        </authorList>
    </citation>
    <scope>NUCLEOTIDE SEQUENCE</scope>
    <source>
        <strain evidence="1">10249 10 AB</strain>
    </source>
</reference>
<dbReference type="EMBL" id="HBIX01012242">
    <property type="protein sequence ID" value="CAE0716409.1"/>
    <property type="molecule type" value="Transcribed_RNA"/>
</dbReference>
<dbReference type="AlphaFoldDB" id="A0A7S4AI07"/>
<evidence type="ECO:0000313" key="1">
    <source>
        <dbReference type="EMBL" id="CAE0716409.1"/>
    </source>
</evidence>
<accession>A0A7S4AI07</accession>